<evidence type="ECO:0000313" key="1">
    <source>
        <dbReference type="EMBL" id="OMJ15984.1"/>
    </source>
</evidence>
<reference evidence="2" key="1">
    <citation type="submission" date="2017-01" db="EMBL/GenBank/DDBJ databases">
        <authorList>
            <person name="Wang Y."/>
            <person name="White M."/>
            <person name="Kvist S."/>
            <person name="Moncalvo J.-M."/>
        </authorList>
    </citation>
    <scope>NUCLEOTIDE SEQUENCE [LARGE SCALE GENOMIC DNA]</scope>
    <source>
        <strain evidence="2">ID-206-W2</strain>
    </source>
</reference>
<proteinExistence type="predicted"/>
<gene>
    <name evidence="1" type="ORF">AYI69_g8010</name>
</gene>
<dbReference type="EMBL" id="LSSM01004052">
    <property type="protein sequence ID" value="OMJ15984.1"/>
    <property type="molecule type" value="Genomic_DNA"/>
</dbReference>
<sequence>MFTFSLISISNPPQIYLPLLSNLLFNNNGLFSFNHLLLNTEISTKIANDQRNSIFTAEYHYLAAKLSQIVWDTDFSHTLKAVEIVHIYSINFAKSYESSSLISSTASDHNSPCNSALYTIVLLFEQITLKFLGTEKVNDYNLNIKSQLELCRLMLLVLTNFNSLAQSLNYSNRFEPYKRILTNLYLFIKSSSLAINNYTRPTTSSKNTKLYPLHKNSSVYHKNNENIIDTSRKILDNSQYSLLDLFVDRWISDININTTSLQPICFFSKIRLEGLVFCLDFMEHLVPLLSPKYIENKLVPFLIPLLQADMYAEGHFSIDLLEICFLAAVTSCSNANKPHLAYEVSKRIVSPDLLEQDNSNMINKSPNDDVSVKHIKIFINCIACLPTSVVHRWMGDLEAILDGVSDQRAKRDYLLEYIQKVVLTRTDLEKREIVIKWLMVQTHKFGNRL</sequence>
<accession>A0A1R1XMY0</accession>
<dbReference type="OrthoDB" id="5632620at2759"/>
<dbReference type="Proteomes" id="UP000187429">
    <property type="component" value="Unassembled WGS sequence"/>
</dbReference>
<keyword evidence="2" id="KW-1185">Reference proteome</keyword>
<name>A0A1R1XMY0_9FUNG</name>
<organism evidence="1 2">
    <name type="scientific">Smittium culicis</name>
    <dbReference type="NCBI Taxonomy" id="133412"/>
    <lineage>
        <taxon>Eukaryota</taxon>
        <taxon>Fungi</taxon>
        <taxon>Fungi incertae sedis</taxon>
        <taxon>Zoopagomycota</taxon>
        <taxon>Kickxellomycotina</taxon>
        <taxon>Harpellomycetes</taxon>
        <taxon>Harpellales</taxon>
        <taxon>Legeriomycetaceae</taxon>
        <taxon>Smittium</taxon>
    </lineage>
</organism>
<dbReference type="AlphaFoldDB" id="A0A1R1XMY0"/>
<comment type="caution">
    <text evidence="1">The sequence shown here is derived from an EMBL/GenBank/DDBJ whole genome shotgun (WGS) entry which is preliminary data.</text>
</comment>
<evidence type="ECO:0000313" key="2">
    <source>
        <dbReference type="Proteomes" id="UP000187429"/>
    </source>
</evidence>
<protein>
    <submittedName>
        <fullName evidence="1">Uncharacterized protein</fullName>
    </submittedName>
</protein>